<dbReference type="PROSITE" id="PS50262">
    <property type="entry name" value="G_PROTEIN_RECEP_F1_2"/>
    <property type="match status" value="1"/>
</dbReference>
<evidence type="ECO:0000256" key="8">
    <source>
        <dbReference type="ARBA" id="ARBA00023224"/>
    </source>
</evidence>
<reference evidence="11" key="1">
    <citation type="submission" date="2022-01" db="EMBL/GenBank/DDBJ databases">
        <authorList>
            <person name="King R."/>
        </authorList>
    </citation>
    <scope>NUCLEOTIDE SEQUENCE</scope>
</reference>
<evidence type="ECO:0000313" key="11">
    <source>
        <dbReference type="EMBL" id="CAH1101219.1"/>
    </source>
</evidence>
<feature type="transmembrane region" description="Helical" evidence="9">
    <location>
        <begin position="196"/>
        <end position="225"/>
    </location>
</feature>
<dbReference type="GO" id="GO:0016020">
    <property type="term" value="C:membrane"/>
    <property type="evidence" value="ECO:0007669"/>
    <property type="project" value="UniProtKB-SubCell"/>
</dbReference>
<protein>
    <recommendedName>
        <fullName evidence="10">G-protein coupled receptors family 1 profile domain-containing protein</fullName>
    </recommendedName>
</protein>
<keyword evidence="12" id="KW-1185">Reference proteome</keyword>
<evidence type="ECO:0000256" key="5">
    <source>
        <dbReference type="ARBA" id="ARBA00023040"/>
    </source>
</evidence>
<dbReference type="InterPro" id="IPR017452">
    <property type="entry name" value="GPCR_Rhodpsn_7TM"/>
</dbReference>
<evidence type="ECO:0000256" key="4">
    <source>
        <dbReference type="ARBA" id="ARBA00022989"/>
    </source>
</evidence>
<evidence type="ECO:0000256" key="2">
    <source>
        <dbReference type="ARBA" id="ARBA00010663"/>
    </source>
</evidence>
<comment type="subcellular location">
    <subcellularLocation>
        <location evidence="1">Membrane</location>
        <topology evidence="1">Multi-pass membrane protein</topology>
    </subcellularLocation>
</comment>
<dbReference type="Gene3D" id="1.20.1070.10">
    <property type="entry name" value="Rhodopsin 7-helix transmembrane proteins"/>
    <property type="match status" value="1"/>
</dbReference>
<dbReference type="PRINTS" id="PR00237">
    <property type="entry name" value="GPCRRHODOPSN"/>
</dbReference>
<organism evidence="11 12">
    <name type="scientific">Psylliodes chrysocephalus</name>
    <dbReference type="NCBI Taxonomy" id="3402493"/>
    <lineage>
        <taxon>Eukaryota</taxon>
        <taxon>Metazoa</taxon>
        <taxon>Ecdysozoa</taxon>
        <taxon>Arthropoda</taxon>
        <taxon>Hexapoda</taxon>
        <taxon>Insecta</taxon>
        <taxon>Pterygota</taxon>
        <taxon>Neoptera</taxon>
        <taxon>Endopterygota</taxon>
        <taxon>Coleoptera</taxon>
        <taxon>Polyphaga</taxon>
        <taxon>Cucujiformia</taxon>
        <taxon>Chrysomeloidea</taxon>
        <taxon>Chrysomelidae</taxon>
        <taxon>Galerucinae</taxon>
        <taxon>Alticini</taxon>
        <taxon>Psylliodes</taxon>
    </lineage>
</organism>
<keyword evidence="6 9" id="KW-0472">Membrane</keyword>
<feature type="transmembrane region" description="Helical" evidence="9">
    <location>
        <begin position="41"/>
        <end position="61"/>
    </location>
</feature>
<gene>
    <name evidence="11" type="ORF">PSYICH_LOCUS2517</name>
</gene>
<keyword evidence="5" id="KW-0297">G-protein coupled receptor</keyword>
<evidence type="ECO:0000259" key="10">
    <source>
        <dbReference type="PROSITE" id="PS50262"/>
    </source>
</evidence>
<feature type="transmembrane region" description="Helical" evidence="9">
    <location>
        <begin position="295"/>
        <end position="318"/>
    </location>
</feature>
<dbReference type="Pfam" id="PF00001">
    <property type="entry name" value="7tm_1"/>
    <property type="match status" value="1"/>
</dbReference>
<proteinExistence type="inferred from homology"/>
<dbReference type="InterPro" id="IPR000276">
    <property type="entry name" value="GPCR_Rhodpsn"/>
</dbReference>
<keyword evidence="4 9" id="KW-1133">Transmembrane helix</keyword>
<keyword evidence="3 9" id="KW-0812">Transmembrane</keyword>
<feature type="domain" description="G-protein coupled receptors family 1 profile" evidence="10">
    <location>
        <begin position="52"/>
        <end position="316"/>
    </location>
</feature>
<evidence type="ECO:0000256" key="9">
    <source>
        <dbReference type="SAM" id="Phobius"/>
    </source>
</evidence>
<feature type="transmembrane region" description="Helical" evidence="9">
    <location>
        <begin position="152"/>
        <end position="170"/>
    </location>
</feature>
<evidence type="ECO:0000256" key="7">
    <source>
        <dbReference type="ARBA" id="ARBA00023170"/>
    </source>
</evidence>
<feature type="transmembrane region" description="Helical" evidence="9">
    <location>
        <begin position="73"/>
        <end position="92"/>
    </location>
</feature>
<dbReference type="AlphaFoldDB" id="A0A9P0CFF8"/>
<sequence>MDTYSYKNGSEYEDIDTATTPFINTIWISKDCSEIILKSSAVLPVVIFGIFGNVMVIHVLWKNLKIRTPTNLLIGNMAAADLLSLLIHPWVTLTYDFFQNYQLGVIGCKGEGPAECSILIASVISMSAITYDRLTAIVLPRETRITKKMAKTLMAITWIVGLLLSVPIFLNRTYKERQWLNFLEKYCTENLVVINIYWYVIITVMVWIPLIIQILCYISIFLKLDKYEKIAIQKLGQQHISYKKKAAIMMFIVTIVFMFCRLPFTAFIIYRHQLIKGKKLGASTDVKYQVNQLYYVLWFVSKYLIFINCAINPLIYGVTNEQFLRAFKSTKLAKWMFSRCSTRITSIFIIFKKKPRIQEENVISTKKTYVNTYL</sequence>
<feature type="transmembrane region" description="Helical" evidence="9">
    <location>
        <begin position="246"/>
        <end position="270"/>
    </location>
</feature>
<accession>A0A9P0CFF8</accession>
<dbReference type="EMBL" id="OV651823">
    <property type="protein sequence ID" value="CAH1101219.1"/>
    <property type="molecule type" value="Genomic_DNA"/>
</dbReference>
<dbReference type="GO" id="GO:0004930">
    <property type="term" value="F:G protein-coupled receptor activity"/>
    <property type="evidence" value="ECO:0007669"/>
    <property type="project" value="UniProtKB-KW"/>
</dbReference>
<keyword evidence="7" id="KW-0675">Receptor</keyword>
<name>A0A9P0CFF8_9CUCU</name>
<dbReference type="PANTHER" id="PTHR24235">
    <property type="entry name" value="NEUROPEPTIDE Y RECEPTOR"/>
    <property type="match status" value="1"/>
</dbReference>
<evidence type="ECO:0000313" key="12">
    <source>
        <dbReference type="Proteomes" id="UP001153636"/>
    </source>
</evidence>
<keyword evidence="8" id="KW-0807">Transducer</keyword>
<comment type="similarity">
    <text evidence="2">Belongs to the G-protein coupled receptor 1 family.</text>
</comment>
<evidence type="ECO:0000256" key="3">
    <source>
        <dbReference type="ARBA" id="ARBA00022692"/>
    </source>
</evidence>
<dbReference type="OrthoDB" id="9946013at2759"/>
<dbReference type="SUPFAM" id="SSF81321">
    <property type="entry name" value="Family A G protein-coupled receptor-like"/>
    <property type="match status" value="1"/>
</dbReference>
<evidence type="ECO:0000256" key="6">
    <source>
        <dbReference type="ARBA" id="ARBA00023136"/>
    </source>
</evidence>
<dbReference type="Proteomes" id="UP001153636">
    <property type="component" value="Chromosome 11"/>
</dbReference>
<evidence type="ECO:0000256" key="1">
    <source>
        <dbReference type="ARBA" id="ARBA00004141"/>
    </source>
</evidence>
<dbReference type="PANTHER" id="PTHR24235:SF12">
    <property type="entry name" value="G-PROTEIN COUPLED RECEPTORS FAMILY 1 PROFILE DOMAIN-CONTAINING PROTEIN"/>
    <property type="match status" value="1"/>
</dbReference>